<accession>A0ABN1QYG8</accession>
<dbReference type="Gene3D" id="1.10.10.10">
    <property type="entry name" value="Winged helix-like DNA-binding domain superfamily/Winged helix DNA-binding domain"/>
    <property type="match status" value="1"/>
</dbReference>
<dbReference type="InterPro" id="IPR005158">
    <property type="entry name" value="BTAD"/>
</dbReference>
<name>A0ABN1QYG8_9PSEU</name>
<evidence type="ECO:0000313" key="5">
    <source>
        <dbReference type="EMBL" id="GAA0949240.1"/>
    </source>
</evidence>
<sequence>MGIRVEVLGPLRLVVDGVPVDVPGPKRRAVLALLALAESRVVTVEHLLNALWPAEIPESGRQALHTHVSRLRGHLGPAADRLQTRHDGYRLDLTTVELDLAQARAALRSAHKDDQDAFEVLRAAHALWRGPVLADLTDVAPIATAVEGCAQLHREVTDALVAAGIAAGRGSEVCGSAADAVAADPLREPGVLLLVRALAADGRAVEALRTAREFRRRLADETGLDPTPALDELERAIAGGTAGPAPARAEAPVRPATRLIGRAEEVVALRRLLDVERLVTVVGPGGVGKTRVALEVAGRSDGATVLLLAPVTDPAAIPHALAAALNLNVARGDVLDACVAVLAHRTGVLVIDNCEHLLDAVRDVVEVVLAGCPGLTVLATSRERLGLAAEYAFRLAPLPVPGADGDPTQVPSVAVFLDRARRARPGAAPAPAQLRTVADIVRRLDGMPLAIELAAGRLSTFTLADLHRRLDRSLDLLGGGRASADARHRTLRATVGWSYDLLPDDEQRLFRHLSVFVDGVDLDTAERIGADLGLRSDPGSVLAHLVDTSMIEVVFAGPTRYRMLETLRAYGLDRLEAAGEAEDAQRRFIRWAVELAGWVGATLRSEHEPDADAVLRRELANLRAAWRAARGRRSFEDAAVIVSALFDTLYRDLVEIRGWAEELAGDPAIATHPRAGAVLGAAAEAAYMRADPPRAEELARAGLERAGDDAATWSCHLALAWVALTRAAHVQVVEHCLAAAALDVRRSEGFAGAALATAYAGDPDGARALNEKARAAAVSPSMRAFVAYVGGEIESRAGDNDRAERHYVTAIELARASGATFYVGVATVGLLTVRASAGRVADALRGYREVIGYFERTGSWTHLWATLRDLAGLLRTLGDDEPAALLLAAAAAAPDAPAAVPPPPLVPGTPVLDRREVLDVARRAVARHLQTTAKDSSRTHAV</sequence>
<dbReference type="Pfam" id="PF00486">
    <property type="entry name" value="Trans_reg_C"/>
    <property type="match status" value="1"/>
</dbReference>
<evidence type="ECO:0000259" key="4">
    <source>
        <dbReference type="PROSITE" id="PS51755"/>
    </source>
</evidence>
<dbReference type="SMART" id="SM00862">
    <property type="entry name" value="Trans_reg_C"/>
    <property type="match status" value="1"/>
</dbReference>
<dbReference type="Gene3D" id="1.25.40.10">
    <property type="entry name" value="Tetratricopeptide repeat domain"/>
    <property type="match status" value="2"/>
</dbReference>
<keyword evidence="2 3" id="KW-0238">DNA-binding</keyword>
<dbReference type="PANTHER" id="PTHR47691:SF3">
    <property type="entry name" value="HTH-TYPE TRANSCRIPTIONAL REGULATOR RV0890C-RELATED"/>
    <property type="match status" value="1"/>
</dbReference>
<reference evidence="5 6" key="1">
    <citation type="journal article" date="2019" name="Int. J. Syst. Evol. Microbiol.">
        <title>The Global Catalogue of Microorganisms (GCM) 10K type strain sequencing project: providing services to taxonomists for standard genome sequencing and annotation.</title>
        <authorList>
            <consortium name="The Broad Institute Genomics Platform"/>
            <consortium name="The Broad Institute Genome Sequencing Center for Infectious Disease"/>
            <person name="Wu L."/>
            <person name="Ma J."/>
        </authorList>
    </citation>
    <scope>NUCLEOTIDE SEQUENCE [LARGE SCALE GENOMIC DNA]</scope>
    <source>
        <strain evidence="5 6">JCM 11117</strain>
    </source>
</reference>
<dbReference type="Pfam" id="PF25872">
    <property type="entry name" value="HTH_77"/>
    <property type="match status" value="1"/>
</dbReference>
<dbReference type="InterPro" id="IPR011990">
    <property type="entry name" value="TPR-like_helical_dom_sf"/>
</dbReference>
<keyword evidence="6" id="KW-1185">Reference proteome</keyword>
<dbReference type="InterPro" id="IPR058852">
    <property type="entry name" value="HTH_77"/>
</dbReference>
<proteinExistence type="inferred from homology"/>
<dbReference type="InterPro" id="IPR036388">
    <property type="entry name" value="WH-like_DNA-bd_sf"/>
</dbReference>
<evidence type="ECO:0000256" key="2">
    <source>
        <dbReference type="ARBA" id="ARBA00023125"/>
    </source>
</evidence>
<dbReference type="InterPro" id="IPR001867">
    <property type="entry name" value="OmpR/PhoB-type_DNA-bd"/>
</dbReference>
<dbReference type="PROSITE" id="PS51755">
    <property type="entry name" value="OMPR_PHOB"/>
    <property type="match status" value="1"/>
</dbReference>
<comment type="similarity">
    <text evidence="1">Belongs to the AfsR/DnrI/RedD regulatory family.</text>
</comment>
<feature type="domain" description="OmpR/PhoB-type" evidence="4">
    <location>
        <begin position="1"/>
        <end position="93"/>
    </location>
</feature>
<evidence type="ECO:0000313" key="6">
    <source>
        <dbReference type="Proteomes" id="UP001499967"/>
    </source>
</evidence>
<dbReference type="SUPFAM" id="SSF52540">
    <property type="entry name" value="P-loop containing nucleoside triphosphate hydrolases"/>
    <property type="match status" value="1"/>
</dbReference>
<evidence type="ECO:0000256" key="3">
    <source>
        <dbReference type="PROSITE-ProRule" id="PRU01091"/>
    </source>
</evidence>
<gene>
    <name evidence="5" type="ORF">GCM10009559_49320</name>
</gene>
<organism evidence="5 6">
    <name type="scientific">Pseudonocardia zijingensis</name>
    <dbReference type="NCBI Taxonomy" id="153376"/>
    <lineage>
        <taxon>Bacteria</taxon>
        <taxon>Bacillati</taxon>
        <taxon>Actinomycetota</taxon>
        <taxon>Actinomycetes</taxon>
        <taxon>Pseudonocardiales</taxon>
        <taxon>Pseudonocardiaceae</taxon>
        <taxon>Pseudonocardia</taxon>
    </lineage>
</organism>
<dbReference type="RefSeq" id="WP_343943917.1">
    <property type="nucleotide sequence ID" value="NZ_BAAAHP010000147.1"/>
</dbReference>
<dbReference type="PANTHER" id="PTHR47691">
    <property type="entry name" value="REGULATOR-RELATED"/>
    <property type="match status" value="1"/>
</dbReference>
<dbReference type="SUPFAM" id="SSF48452">
    <property type="entry name" value="TPR-like"/>
    <property type="match status" value="2"/>
</dbReference>
<dbReference type="InterPro" id="IPR016032">
    <property type="entry name" value="Sig_transdc_resp-reg_C-effctor"/>
</dbReference>
<dbReference type="Pfam" id="PF03704">
    <property type="entry name" value="BTAD"/>
    <property type="match status" value="1"/>
</dbReference>
<dbReference type="SMART" id="SM01043">
    <property type="entry name" value="BTAD"/>
    <property type="match status" value="1"/>
</dbReference>
<dbReference type="PRINTS" id="PR00364">
    <property type="entry name" value="DISEASERSIST"/>
</dbReference>
<dbReference type="Proteomes" id="UP001499967">
    <property type="component" value="Unassembled WGS sequence"/>
</dbReference>
<comment type="caution">
    <text evidence="5">The sequence shown here is derived from an EMBL/GenBank/DDBJ whole genome shotgun (WGS) entry which is preliminary data.</text>
</comment>
<dbReference type="CDD" id="cd15831">
    <property type="entry name" value="BTAD"/>
    <property type="match status" value="1"/>
</dbReference>
<evidence type="ECO:0000256" key="1">
    <source>
        <dbReference type="ARBA" id="ARBA00005820"/>
    </source>
</evidence>
<protein>
    <submittedName>
        <fullName evidence="5">BTAD domain-containing putative transcriptional regulator</fullName>
    </submittedName>
</protein>
<dbReference type="InterPro" id="IPR027417">
    <property type="entry name" value="P-loop_NTPase"/>
</dbReference>
<dbReference type="SUPFAM" id="SSF46894">
    <property type="entry name" value="C-terminal effector domain of the bipartite response regulators"/>
    <property type="match status" value="1"/>
</dbReference>
<feature type="DNA-binding region" description="OmpR/PhoB-type" evidence="3">
    <location>
        <begin position="1"/>
        <end position="93"/>
    </location>
</feature>
<dbReference type="EMBL" id="BAAAHP010000147">
    <property type="protein sequence ID" value="GAA0949240.1"/>
    <property type="molecule type" value="Genomic_DNA"/>
</dbReference>